<dbReference type="AlphaFoldDB" id="A0A397TN06"/>
<dbReference type="EMBL" id="QKYT01000024">
    <property type="protein sequence ID" value="RIA97865.1"/>
    <property type="molecule type" value="Genomic_DNA"/>
</dbReference>
<proteinExistence type="predicted"/>
<evidence type="ECO:0008006" key="3">
    <source>
        <dbReference type="Google" id="ProtNLM"/>
    </source>
</evidence>
<dbReference type="Gene3D" id="3.80.10.10">
    <property type="entry name" value="Ribonuclease Inhibitor"/>
    <property type="match status" value="1"/>
</dbReference>
<evidence type="ECO:0000313" key="1">
    <source>
        <dbReference type="EMBL" id="RIA97865.1"/>
    </source>
</evidence>
<dbReference type="Proteomes" id="UP000265703">
    <property type="component" value="Unassembled WGS sequence"/>
</dbReference>
<dbReference type="InterPro" id="IPR032675">
    <property type="entry name" value="LRR_dom_sf"/>
</dbReference>
<reference evidence="1 2" key="1">
    <citation type="submission" date="2018-06" db="EMBL/GenBank/DDBJ databases">
        <title>Comparative genomics reveals the genomic features of Rhizophagus irregularis, R. cerebriforme, R. diaphanum and Gigaspora rosea, and their symbiotic lifestyle signature.</title>
        <authorList>
            <person name="Morin E."/>
            <person name="San Clemente H."/>
            <person name="Chen E.C.H."/>
            <person name="De La Providencia I."/>
            <person name="Hainaut M."/>
            <person name="Kuo A."/>
            <person name="Kohler A."/>
            <person name="Murat C."/>
            <person name="Tang N."/>
            <person name="Roy S."/>
            <person name="Loubradou J."/>
            <person name="Henrissat B."/>
            <person name="Grigoriev I.V."/>
            <person name="Corradi N."/>
            <person name="Roux C."/>
            <person name="Martin F.M."/>
        </authorList>
    </citation>
    <scope>NUCLEOTIDE SEQUENCE [LARGE SCALE GENOMIC DNA]</scope>
    <source>
        <strain evidence="1 2">DAOM 227022</strain>
    </source>
</reference>
<dbReference type="SUPFAM" id="SSF52047">
    <property type="entry name" value="RNI-like"/>
    <property type="match status" value="1"/>
</dbReference>
<sequence>MCKGLTDLISAQKNLKTFDIKQVEVDELEDEIPSLITALPNTLIKLNISGENNISLSLITKLTDLQELKLFFNHNEDFRDFEELQYVVFPRLQILKIERACPGYELLIKFLENNGKNLKELYIGDIEGYSDNSLNLAIAKFCPNLRKLSAGFKNNESETLKIVFKSCQYLESFNIWCGGEFLSEKETLEVIAKYSHKNIYELILNYLDYTGPKLLPEELEDFFISWKNRISQGSLSLVVINYDTNSSDINDKNLEIIDKYIKLGVIKRFTTY</sequence>
<protein>
    <recommendedName>
        <fullName evidence="3">F-box domain-containing protein</fullName>
    </recommendedName>
</protein>
<organism evidence="1 2">
    <name type="scientific">Glomus cerebriforme</name>
    <dbReference type="NCBI Taxonomy" id="658196"/>
    <lineage>
        <taxon>Eukaryota</taxon>
        <taxon>Fungi</taxon>
        <taxon>Fungi incertae sedis</taxon>
        <taxon>Mucoromycota</taxon>
        <taxon>Glomeromycotina</taxon>
        <taxon>Glomeromycetes</taxon>
        <taxon>Glomerales</taxon>
        <taxon>Glomeraceae</taxon>
        <taxon>Glomus</taxon>
    </lineage>
</organism>
<gene>
    <name evidence="1" type="ORF">C1645_801570</name>
</gene>
<dbReference type="OrthoDB" id="2412344at2759"/>
<accession>A0A397TN06</accession>
<evidence type="ECO:0000313" key="2">
    <source>
        <dbReference type="Proteomes" id="UP000265703"/>
    </source>
</evidence>
<comment type="caution">
    <text evidence="1">The sequence shown here is derived from an EMBL/GenBank/DDBJ whole genome shotgun (WGS) entry which is preliminary data.</text>
</comment>
<keyword evidence="2" id="KW-1185">Reference proteome</keyword>
<name>A0A397TN06_9GLOM</name>